<keyword evidence="3 5" id="KW-1133">Transmembrane helix</keyword>
<reference evidence="6" key="1">
    <citation type="journal article" date="2020" name="mSystems">
        <title>Genome- and Community-Level Interaction Insights into Carbon Utilization and Element Cycling Functions of Hydrothermarchaeota in Hydrothermal Sediment.</title>
        <authorList>
            <person name="Zhou Z."/>
            <person name="Liu Y."/>
            <person name="Xu W."/>
            <person name="Pan J."/>
            <person name="Luo Z.H."/>
            <person name="Li M."/>
        </authorList>
    </citation>
    <scope>NUCLEOTIDE SEQUENCE [LARGE SCALE GENOMIC DNA]</scope>
    <source>
        <strain evidence="6">SpSt-1084</strain>
    </source>
</reference>
<dbReference type="EMBL" id="DRXS01000065">
    <property type="protein sequence ID" value="HHR40422.1"/>
    <property type="molecule type" value="Genomic_DNA"/>
</dbReference>
<protein>
    <submittedName>
        <fullName evidence="6">Signal peptidase I</fullName>
        <ecNumber evidence="6">3.4.21.89</ecNumber>
    </submittedName>
</protein>
<dbReference type="InterPro" id="IPR001733">
    <property type="entry name" value="Peptidase_S26B"/>
</dbReference>
<dbReference type="NCBIfam" id="TIGR02228">
    <property type="entry name" value="sigpep_I_arch"/>
    <property type="match status" value="1"/>
</dbReference>
<accession>A0A7C5Y9E7</accession>
<name>A0A7C5Y9E7_CALS0</name>
<dbReference type="AlphaFoldDB" id="A0A7C5Y9E7"/>
<organism evidence="6">
    <name type="scientific">Caldiarchaeum subterraneum</name>
    <dbReference type="NCBI Taxonomy" id="311458"/>
    <lineage>
        <taxon>Archaea</taxon>
        <taxon>Nitrososphaerota</taxon>
        <taxon>Candidatus Caldarchaeales</taxon>
        <taxon>Candidatus Caldarchaeaceae</taxon>
        <taxon>Candidatus Caldarchaeum</taxon>
    </lineage>
</organism>
<feature type="transmembrane region" description="Helical" evidence="5">
    <location>
        <begin position="12"/>
        <end position="37"/>
    </location>
</feature>
<dbReference type="CDD" id="cd06530">
    <property type="entry name" value="S26_SPase_I"/>
    <property type="match status" value="1"/>
</dbReference>
<keyword evidence="4 5" id="KW-0472">Membrane</keyword>
<keyword evidence="2 5" id="KW-0812">Transmembrane</keyword>
<evidence type="ECO:0000256" key="5">
    <source>
        <dbReference type="SAM" id="Phobius"/>
    </source>
</evidence>
<feature type="transmembrane region" description="Helical" evidence="5">
    <location>
        <begin position="148"/>
        <end position="169"/>
    </location>
</feature>
<dbReference type="GO" id="GO:0004252">
    <property type="term" value="F:serine-type endopeptidase activity"/>
    <property type="evidence" value="ECO:0007669"/>
    <property type="project" value="InterPro"/>
</dbReference>
<dbReference type="InterPro" id="IPR019533">
    <property type="entry name" value="Peptidase_S26"/>
</dbReference>
<dbReference type="PRINTS" id="PR00728">
    <property type="entry name" value="SIGNALPTASE"/>
</dbReference>
<comment type="subcellular location">
    <subcellularLocation>
        <location evidence="1">Membrane</location>
    </subcellularLocation>
</comment>
<evidence type="ECO:0000256" key="4">
    <source>
        <dbReference type="ARBA" id="ARBA00023136"/>
    </source>
</evidence>
<dbReference type="SUPFAM" id="SSF51306">
    <property type="entry name" value="LexA/Signal peptidase"/>
    <property type="match status" value="1"/>
</dbReference>
<evidence type="ECO:0000313" key="6">
    <source>
        <dbReference type="EMBL" id="HHR40422.1"/>
    </source>
</evidence>
<evidence type="ECO:0000256" key="1">
    <source>
        <dbReference type="ARBA" id="ARBA00004370"/>
    </source>
</evidence>
<sequence length="194" mass="21016">MKARFSKILYGAVLVAAATLLLLSVLHMFFGFTFPLLVVKSGSMRPVIEVGDIIVVLPVDVNQIRADPLNGDVIVFYRPGEKGSLGSIIVHRAIARVSNGFITKGDANAAADYWGPVPFDHVIGRWTGVSIPSWTGIGFVSLFLRGEIYYPAGPLLVVLLIAVNIYFMARDYSRNRSKKSDSGESAAPSDSIQS</sequence>
<dbReference type="GO" id="GO:0006465">
    <property type="term" value="P:signal peptide processing"/>
    <property type="evidence" value="ECO:0007669"/>
    <property type="project" value="InterPro"/>
</dbReference>
<gene>
    <name evidence="6" type="ORF">ENM42_01185</name>
</gene>
<dbReference type="Gene3D" id="2.10.109.10">
    <property type="entry name" value="Umud Fragment, subunit A"/>
    <property type="match status" value="1"/>
</dbReference>
<evidence type="ECO:0000256" key="3">
    <source>
        <dbReference type="ARBA" id="ARBA00022989"/>
    </source>
</evidence>
<dbReference type="GO" id="GO:0016020">
    <property type="term" value="C:membrane"/>
    <property type="evidence" value="ECO:0007669"/>
    <property type="project" value="UniProtKB-SubCell"/>
</dbReference>
<dbReference type="PANTHER" id="PTHR10806">
    <property type="entry name" value="SIGNAL PEPTIDASE COMPLEX CATALYTIC SUBUNIT SEC11"/>
    <property type="match status" value="1"/>
</dbReference>
<keyword evidence="6" id="KW-0378">Hydrolase</keyword>
<dbReference type="EC" id="3.4.21.89" evidence="6"/>
<dbReference type="InterPro" id="IPR036286">
    <property type="entry name" value="LexA/Signal_pep-like_sf"/>
</dbReference>
<proteinExistence type="predicted"/>
<comment type="caution">
    <text evidence="6">The sequence shown here is derived from an EMBL/GenBank/DDBJ whole genome shotgun (WGS) entry which is preliminary data.</text>
</comment>
<dbReference type="GO" id="GO:0009003">
    <property type="term" value="F:signal peptidase activity"/>
    <property type="evidence" value="ECO:0007669"/>
    <property type="project" value="UniProtKB-EC"/>
</dbReference>
<evidence type="ECO:0000256" key="2">
    <source>
        <dbReference type="ARBA" id="ARBA00022692"/>
    </source>
</evidence>
<dbReference type="PANTHER" id="PTHR10806:SF6">
    <property type="entry name" value="SIGNAL PEPTIDASE COMPLEX CATALYTIC SUBUNIT SEC11"/>
    <property type="match status" value="1"/>
</dbReference>